<dbReference type="STRING" id="443156.SAMN04489867_1588"/>
<dbReference type="Pfam" id="PF14340">
    <property type="entry name" value="DUF4395"/>
    <property type="match status" value="1"/>
</dbReference>
<feature type="transmembrane region" description="Helical" evidence="1">
    <location>
        <begin position="31"/>
        <end position="50"/>
    </location>
</feature>
<dbReference type="Proteomes" id="UP000199077">
    <property type="component" value="Chromosome I"/>
</dbReference>
<evidence type="ECO:0000313" key="3">
    <source>
        <dbReference type="EMBL" id="SDP16060.1"/>
    </source>
</evidence>
<proteinExistence type="predicted"/>
<evidence type="ECO:0000256" key="1">
    <source>
        <dbReference type="SAM" id="Phobius"/>
    </source>
</evidence>
<accession>A0A1H0QFT5</accession>
<dbReference type="AlphaFoldDB" id="A0A1H0QFT5"/>
<sequence length="188" mass="19923">MLCGQRWITHDYVKHNVGMRISRFPNIVDDVTVRLIAAVVLLLAVVALAAHQWWLYAVLAADFVLRSGWGPSASPVAILVSRWIRPRIAAAPRYTAGPPKRFAAAVGAVLTVAATVLWLAGASLPVLLIGAIMVVFPALESIAGLCVGCLVFSGLMRLGVIPESVCLECADTTRRAAQRQAAAATANA</sequence>
<keyword evidence="1" id="KW-0472">Membrane</keyword>
<name>A0A1H0QFT5_9MICO</name>
<gene>
    <name evidence="3" type="ORF">SAMN04489867_1588</name>
</gene>
<organism evidence="3 4">
    <name type="scientific">Pedococcus dokdonensis</name>
    <dbReference type="NCBI Taxonomy" id="443156"/>
    <lineage>
        <taxon>Bacteria</taxon>
        <taxon>Bacillati</taxon>
        <taxon>Actinomycetota</taxon>
        <taxon>Actinomycetes</taxon>
        <taxon>Micrococcales</taxon>
        <taxon>Intrasporangiaceae</taxon>
        <taxon>Pedococcus</taxon>
    </lineage>
</organism>
<keyword evidence="1" id="KW-0812">Transmembrane</keyword>
<protein>
    <recommendedName>
        <fullName evidence="2">DUF4395 domain-containing protein</fullName>
    </recommendedName>
</protein>
<dbReference type="InterPro" id="IPR025508">
    <property type="entry name" value="DUF4395"/>
</dbReference>
<feature type="domain" description="DUF4395" evidence="2">
    <location>
        <begin position="28"/>
        <end position="157"/>
    </location>
</feature>
<keyword evidence="1" id="KW-1133">Transmembrane helix</keyword>
<feature type="transmembrane region" description="Helical" evidence="1">
    <location>
        <begin position="56"/>
        <end position="81"/>
    </location>
</feature>
<evidence type="ECO:0000259" key="2">
    <source>
        <dbReference type="Pfam" id="PF14340"/>
    </source>
</evidence>
<keyword evidence="4" id="KW-1185">Reference proteome</keyword>
<evidence type="ECO:0000313" key="4">
    <source>
        <dbReference type="Proteomes" id="UP000199077"/>
    </source>
</evidence>
<dbReference type="EMBL" id="LT629711">
    <property type="protein sequence ID" value="SDP16060.1"/>
    <property type="molecule type" value="Genomic_DNA"/>
</dbReference>
<feature type="transmembrane region" description="Helical" evidence="1">
    <location>
        <begin position="102"/>
        <end position="120"/>
    </location>
</feature>
<reference evidence="4" key="1">
    <citation type="submission" date="2016-10" db="EMBL/GenBank/DDBJ databases">
        <authorList>
            <person name="Varghese N."/>
            <person name="Submissions S."/>
        </authorList>
    </citation>
    <scope>NUCLEOTIDE SEQUENCE [LARGE SCALE GENOMIC DNA]</scope>
    <source>
        <strain evidence="4">DSM 22329</strain>
    </source>
</reference>
<feature type="transmembrane region" description="Helical" evidence="1">
    <location>
        <begin position="126"/>
        <end position="152"/>
    </location>
</feature>